<protein>
    <submittedName>
        <fullName evidence="1">Uncharacterized protein</fullName>
    </submittedName>
</protein>
<gene>
    <name evidence="1" type="ORF">OPKNFCMD_3262</name>
</gene>
<organism evidence="1 2">
    <name type="scientific">Methylobacterium crusticola</name>
    <dbReference type="NCBI Taxonomy" id="1697972"/>
    <lineage>
        <taxon>Bacteria</taxon>
        <taxon>Pseudomonadati</taxon>
        <taxon>Pseudomonadota</taxon>
        <taxon>Alphaproteobacteria</taxon>
        <taxon>Hyphomicrobiales</taxon>
        <taxon>Methylobacteriaceae</taxon>
        <taxon>Methylobacterium</taxon>
    </lineage>
</organism>
<sequence>MPSTNSTSSTAHLRRMIQRSYAGNFRRKACSPAGRVMLRDGGVTVARVRREMFEDAIRRLQGQTIAEFAGLETQFPNAWEKFNTNIFLLTAIASHVVTYLSSDGVMQFFVELQKQSLRYQFRSQLQDDLFQNIKAIWRIELAVPNSRGALQRASYLAPDHFPPSFHRQLNSALQAAVYTDLFLDHKDPTRVKLAEALAIMCYCLLENRASSVGSMSKMVRIIVGTQLHMMTCHPEEELTIGIVRIVDEALKYTTNVRGEAFQMMALFGNT</sequence>
<keyword evidence="2" id="KW-1185">Reference proteome</keyword>
<evidence type="ECO:0000313" key="1">
    <source>
        <dbReference type="EMBL" id="GJD50519.1"/>
    </source>
</evidence>
<dbReference type="Proteomes" id="UP001055167">
    <property type="component" value="Unassembled WGS sequence"/>
</dbReference>
<name>A0ABQ4QZC2_9HYPH</name>
<proteinExistence type="predicted"/>
<accession>A0ABQ4QZC2</accession>
<dbReference type="EMBL" id="BPQH01000009">
    <property type="protein sequence ID" value="GJD50519.1"/>
    <property type="molecule type" value="Genomic_DNA"/>
</dbReference>
<evidence type="ECO:0000313" key="2">
    <source>
        <dbReference type="Proteomes" id="UP001055167"/>
    </source>
</evidence>
<comment type="caution">
    <text evidence="1">The sequence shown here is derived from an EMBL/GenBank/DDBJ whole genome shotgun (WGS) entry which is preliminary data.</text>
</comment>
<reference evidence="1" key="2">
    <citation type="submission" date="2021-08" db="EMBL/GenBank/DDBJ databases">
        <authorList>
            <person name="Tani A."/>
            <person name="Ola A."/>
            <person name="Ogura Y."/>
            <person name="Katsura K."/>
            <person name="Hayashi T."/>
        </authorList>
    </citation>
    <scope>NUCLEOTIDE SEQUENCE</scope>
    <source>
        <strain evidence="1">KCTC 52305</strain>
    </source>
</reference>
<reference evidence="1" key="1">
    <citation type="journal article" date="2021" name="Front. Microbiol.">
        <title>Comprehensive Comparative Genomics and Phenotyping of Methylobacterium Species.</title>
        <authorList>
            <person name="Alessa O."/>
            <person name="Ogura Y."/>
            <person name="Fujitani Y."/>
            <person name="Takami H."/>
            <person name="Hayashi T."/>
            <person name="Sahin N."/>
            <person name="Tani A."/>
        </authorList>
    </citation>
    <scope>NUCLEOTIDE SEQUENCE</scope>
    <source>
        <strain evidence="1">KCTC 52305</strain>
    </source>
</reference>